<gene>
    <name evidence="1" type="ORF">AVEN_48270_1</name>
</gene>
<keyword evidence="2" id="KW-1185">Reference proteome</keyword>
<evidence type="ECO:0000313" key="2">
    <source>
        <dbReference type="Proteomes" id="UP000499080"/>
    </source>
</evidence>
<dbReference type="EMBL" id="BGPR01000645">
    <property type="protein sequence ID" value="GBM29819.1"/>
    <property type="molecule type" value="Genomic_DNA"/>
</dbReference>
<accession>A0A4Y2ENB1</accession>
<proteinExistence type="predicted"/>
<protein>
    <submittedName>
        <fullName evidence="1">Uncharacterized protein</fullName>
    </submittedName>
</protein>
<organism evidence="1 2">
    <name type="scientific">Araneus ventricosus</name>
    <name type="common">Orbweaver spider</name>
    <name type="synonym">Epeira ventricosa</name>
    <dbReference type="NCBI Taxonomy" id="182803"/>
    <lineage>
        <taxon>Eukaryota</taxon>
        <taxon>Metazoa</taxon>
        <taxon>Ecdysozoa</taxon>
        <taxon>Arthropoda</taxon>
        <taxon>Chelicerata</taxon>
        <taxon>Arachnida</taxon>
        <taxon>Araneae</taxon>
        <taxon>Araneomorphae</taxon>
        <taxon>Entelegynae</taxon>
        <taxon>Araneoidea</taxon>
        <taxon>Araneidae</taxon>
        <taxon>Araneus</taxon>
    </lineage>
</organism>
<name>A0A4Y2ENB1_ARAVE</name>
<dbReference type="AlphaFoldDB" id="A0A4Y2ENB1"/>
<sequence>MDIVPRADETDELPKATVRLGVFHLLMSYLGAVRKIMAGSGLEEMLYFFKNAVVHMANGHAYAKALRAHSLSQASTADLILEYCEEDGFSIGSDIETLRGIHNELINLSS</sequence>
<reference evidence="1 2" key="1">
    <citation type="journal article" date="2019" name="Sci. Rep.">
        <title>Orb-weaving spider Araneus ventricosus genome elucidates the spidroin gene catalogue.</title>
        <authorList>
            <person name="Kono N."/>
            <person name="Nakamura H."/>
            <person name="Ohtoshi R."/>
            <person name="Moran D.A.P."/>
            <person name="Shinohara A."/>
            <person name="Yoshida Y."/>
            <person name="Fujiwara M."/>
            <person name="Mori M."/>
            <person name="Tomita M."/>
            <person name="Arakawa K."/>
        </authorList>
    </citation>
    <scope>NUCLEOTIDE SEQUENCE [LARGE SCALE GENOMIC DNA]</scope>
</reference>
<dbReference type="Proteomes" id="UP000499080">
    <property type="component" value="Unassembled WGS sequence"/>
</dbReference>
<dbReference type="OrthoDB" id="5983950at2759"/>
<evidence type="ECO:0000313" key="1">
    <source>
        <dbReference type="EMBL" id="GBM29819.1"/>
    </source>
</evidence>
<comment type="caution">
    <text evidence="1">The sequence shown here is derived from an EMBL/GenBank/DDBJ whole genome shotgun (WGS) entry which is preliminary data.</text>
</comment>